<protein>
    <recommendedName>
        <fullName evidence="12">FAS1 domain-containing protein</fullName>
    </recommendedName>
</protein>
<evidence type="ECO:0000256" key="8">
    <source>
        <dbReference type="ARBA" id="ARBA00023180"/>
    </source>
</evidence>
<feature type="compositionally biased region" description="Polar residues" evidence="10">
    <location>
        <begin position="213"/>
        <end position="225"/>
    </location>
</feature>
<feature type="chain" id="PRO_5042969215" description="FAS1 domain-containing protein" evidence="11">
    <location>
        <begin position="28"/>
        <end position="249"/>
    </location>
</feature>
<dbReference type="SUPFAM" id="SSF82153">
    <property type="entry name" value="FAS1 domain"/>
    <property type="match status" value="1"/>
</dbReference>
<dbReference type="AlphaFoldDB" id="A0AAN7LLL5"/>
<dbReference type="InterPro" id="IPR000782">
    <property type="entry name" value="FAS1_domain"/>
</dbReference>
<evidence type="ECO:0000259" key="12">
    <source>
        <dbReference type="PROSITE" id="PS50213"/>
    </source>
</evidence>
<evidence type="ECO:0000256" key="3">
    <source>
        <dbReference type="ARBA" id="ARBA00022475"/>
    </source>
</evidence>
<keyword evidence="5 11" id="KW-0732">Signal</keyword>
<feature type="region of interest" description="Disordered" evidence="10">
    <location>
        <begin position="188"/>
        <end position="225"/>
    </location>
</feature>
<comment type="similarity">
    <text evidence="2">Belongs to the fasciclin-like AGP family.</text>
</comment>
<dbReference type="GO" id="GO:0009834">
    <property type="term" value="P:plant-type secondary cell wall biogenesis"/>
    <property type="evidence" value="ECO:0007669"/>
    <property type="project" value="TreeGrafter"/>
</dbReference>
<keyword evidence="6" id="KW-0654">Proteoglycan</keyword>
<dbReference type="GO" id="GO:0005886">
    <property type="term" value="C:plasma membrane"/>
    <property type="evidence" value="ECO:0007669"/>
    <property type="project" value="UniProtKB-SubCell"/>
</dbReference>
<dbReference type="PROSITE" id="PS50213">
    <property type="entry name" value="FAS1"/>
    <property type="match status" value="1"/>
</dbReference>
<evidence type="ECO:0000256" key="6">
    <source>
        <dbReference type="ARBA" id="ARBA00022974"/>
    </source>
</evidence>
<evidence type="ECO:0000313" key="14">
    <source>
        <dbReference type="Proteomes" id="UP001346149"/>
    </source>
</evidence>
<organism evidence="13 14">
    <name type="scientific">Trapa natans</name>
    <name type="common">Water chestnut</name>
    <dbReference type="NCBI Taxonomy" id="22666"/>
    <lineage>
        <taxon>Eukaryota</taxon>
        <taxon>Viridiplantae</taxon>
        <taxon>Streptophyta</taxon>
        <taxon>Embryophyta</taxon>
        <taxon>Tracheophyta</taxon>
        <taxon>Spermatophyta</taxon>
        <taxon>Magnoliopsida</taxon>
        <taxon>eudicotyledons</taxon>
        <taxon>Gunneridae</taxon>
        <taxon>Pentapetalae</taxon>
        <taxon>rosids</taxon>
        <taxon>malvids</taxon>
        <taxon>Myrtales</taxon>
        <taxon>Lythraceae</taxon>
        <taxon>Trapa</taxon>
    </lineage>
</organism>
<dbReference type="SMART" id="SM00554">
    <property type="entry name" value="FAS1"/>
    <property type="match status" value="1"/>
</dbReference>
<evidence type="ECO:0000256" key="5">
    <source>
        <dbReference type="ARBA" id="ARBA00022729"/>
    </source>
</evidence>
<dbReference type="Proteomes" id="UP001346149">
    <property type="component" value="Unassembled WGS sequence"/>
</dbReference>
<evidence type="ECO:0000256" key="1">
    <source>
        <dbReference type="ARBA" id="ARBA00004609"/>
    </source>
</evidence>
<comment type="function">
    <text evidence="9">May be a cell surface adhesion protein.</text>
</comment>
<keyword evidence="3" id="KW-1003">Cell membrane</keyword>
<evidence type="ECO:0000313" key="13">
    <source>
        <dbReference type="EMBL" id="KAK4787284.1"/>
    </source>
</evidence>
<comment type="caution">
    <text evidence="13">The sequence shown here is derived from an EMBL/GenBank/DDBJ whole genome shotgun (WGS) entry which is preliminary data.</text>
</comment>
<gene>
    <name evidence="13" type="ORF">SAY86_011117</name>
</gene>
<sequence length="249" mass="25902">MAASHFFLLALVSSVVLVVLSPTGTLAQTPAAPAPSPAGPLNFTGILAKGGQYTTFIHLLTVETQVAKQIDNQINTSTEGLTVFAPTDNAFNNLKAGTLNSLTTEKQVQLLLYHVLPKFYSLQSLVTVSNPVRTQANYGLNFTGLANTNQVNVSTGLVETLVNNALYEKSPLAVYQVDKVLIPPELFEAPAPSGSPPTTSTGSSGSSNSTTTAKSPTSAQNTDSGASGLKLMSPLVVGVVATCMGMLIF</sequence>
<keyword evidence="7" id="KW-0472">Membrane</keyword>
<comment type="subcellular location">
    <subcellularLocation>
        <location evidence="1">Cell membrane</location>
        <topology evidence="1">Lipid-anchor</topology>
        <topology evidence="1">GPI-anchor</topology>
    </subcellularLocation>
</comment>
<evidence type="ECO:0000256" key="4">
    <source>
        <dbReference type="ARBA" id="ARBA00022622"/>
    </source>
</evidence>
<evidence type="ECO:0000256" key="10">
    <source>
        <dbReference type="SAM" id="MobiDB-lite"/>
    </source>
</evidence>
<proteinExistence type="inferred from homology"/>
<dbReference type="PANTHER" id="PTHR32077:SF54">
    <property type="entry name" value="FASCICLIN-LIKE ARABINOGALACTAN PROTEIN 13-RELATED"/>
    <property type="match status" value="1"/>
</dbReference>
<reference evidence="13 14" key="1">
    <citation type="journal article" date="2023" name="Hortic Res">
        <title>Pangenome of water caltrop reveals structural variations and asymmetric subgenome divergence after allopolyploidization.</title>
        <authorList>
            <person name="Zhang X."/>
            <person name="Chen Y."/>
            <person name="Wang L."/>
            <person name="Yuan Y."/>
            <person name="Fang M."/>
            <person name="Shi L."/>
            <person name="Lu R."/>
            <person name="Comes H.P."/>
            <person name="Ma Y."/>
            <person name="Chen Y."/>
            <person name="Huang G."/>
            <person name="Zhou Y."/>
            <person name="Zheng Z."/>
            <person name="Qiu Y."/>
        </authorList>
    </citation>
    <scope>NUCLEOTIDE SEQUENCE [LARGE SCALE GENOMIC DNA]</scope>
    <source>
        <strain evidence="13">F231</strain>
    </source>
</reference>
<dbReference type="PANTHER" id="PTHR32077">
    <property type="entry name" value="FASCICLIN-LIKE ARABINOGALACTAN PROTEIN"/>
    <property type="match status" value="1"/>
</dbReference>
<evidence type="ECO:0000256" key="2">
    <source>
        <dbReference type="ARBA" id="ARBA00007843"/>
    </source>
</evidence>
<dbReference type="InterPro" id="IPR036378">
    <property type="entry name" value="FAS1_dom_sf"/>
</dbReference>
<evidence type="ECO:0000256" key="9">
    <source>
        <dbReference type="ARBA" id="ARBA00024686"/>
    </source>
</evidence>
<evidence type="ECO:0000256" key="11">
    <source>
        <dbReference type="SAM" id="SignalP"/>
    </source>
</evidence>
<accession>A0AAN7LLL5</accession>
<keyword evidence="8" id="KW-0325">Glycoprotein</keyword>
<dbReference type="FunFam" id="2.30.180.10:FF:000006">
    <property type="entry name" value="Fasciclin-like arabinogalactan protein 11"/>
    <property type="match status" value="1"/>
</dbReference>
<feature type="compositionally biased region" description="Low complexity" evidence="10">
    <location>
        <begin position="196"/>
        <end position="212"/>
    </location>
</feature>
<keyword evidence="4" id="KW-0449">Lipoprotein</keyword>
<dbReference type="EMBL" id="JAXQNO010000012">
    <property type="protein sequence ID" value="KAK4787284.1"/>
    <property type="molecule type" value="Genomic_DNA"/>
</dbReference>
<dbReference type="GO" id="GO:0098552">
    <property type="term" value="C:side of membrane"/>
    <property type="evidence" value="ECO:0007669"/>
    <property type="project" value="UniProtKB-KW"/>
</dbReference>
<evidence type="ECO:0000256" key="7">
    <source>
        <dbReference type="ARBA" id="ARBA00023136"/>
    </source>
</evidence>
<dbReference type="InterPro" id="IPR045003">
    <property type="entry name" value="FLA_A"/>
</dbReference>
<feature type="signal peptide" evidence="11">
    <location>
        <begin position="1"/>
        <end position="27"/>
    </location>
</feature>
<name>A0AAN7LLL5_TRANT</name>
<keyword evidence="4" id="KW-0336">GPI-anchor</keyword>
<feature type="domain" description="FAS1" evidence="12">
    <location>
        <begin position="40"/>
        <end position="181"/>
    </location>
</feature>
<dbReference type="Gene3D" id="2.30.180.10">
    <property type="entry name" value="FAS1 domain"/>
    <property type="match status" value="1"/>
</dbReference>
<keyword evidence="14" id="KW-1185">Reference proteome</keyword>
<dbReference type="Pfam" id="PF02469">
    <property type="entry name" value="Fasciclin"/>
    <property type="match status" value="1"/>
</dbReference>